<dbReference type="EMBL" id="WJXW01000008">
    <property type="protein sequence ID" value="KAF9733761.1"/>
    <property type="molecule type" value="Genomic_DNA"/>
</dbReference>
<evidence type="ECO:0000313" key="1">
    <source>
        <dbReference type="EMBL" id="KAF9733761.1"/>
    </source>
</evidence>
<accession>A0A9P6GDN9</accession>
<dbReference type="AlphaFoldDB" id="A0A9P6GDN9"/>
<name>A0A9P6GDN9_9PLEO</name>
<protein>
    <submittedName>
        <fullName evidence="1">Uncharacterized protein</fullName>
    </submittedName>
</protein>
<dbReference type="Proteomes" id="UP000756921">
    <property type="component" value="Unassembled WGS sequence"/>
</dbReference>
<sequence>MFVCFTVMESSQQEKICLITNLRDANTSIRVILPSHMRIEYPTLAKYKPARSTLSARAYPTRRLLFLLAAISTRILVRKVQKKEIRLQKLATSTYM</sequence>
<comment type="caution">
    <text evidence="1">The sequence shown here is derived from an EMBL/GenBank/DDBJ whole genome shotgun (WGS) entry which is preliminary data.</text>
</comment>
<keyword evidence="2" id="KW-1185">Reference proteome</keyword>
<reference evidence="1" key="1">
    <citation type="journal article" date="2020" name="Mol. Plant Microbe Interact.">
        <title>Genome Sequence of the Biocontrol Agent Coniothyrium minitans strain Conio (IMI 134523).</title>
        <authorList>
            <person name="Patel D."/>
            <person name="Shittu T.A."/>
            <person name="Baroncelli R."/>
            <person name="Muthumeenakshi S."/>
            <person name="Osborne T.H."/>
            <person name="Janganan T.K."/>
            <person name="Sreenivasaprasad S."/>
        </authorList>
    </citation>
    <scope>NUCLEOTIDE SEQUENCE</scope>
    <source>
        <strain evidence="1">Conio</strain>
    </source>
</reference>
<evidence type="ECO:0000313" key="2">
    <source>
        <dbReference type="Proteomes" id="UP000756921"/>
    </source>
</evidence>
<proteinExistence type="predicted"/>
<organism evidence="1 2">
    <name type="scientific">Paraphaeosphaeria minitans</name>
    <dbReference type="NCBI Taxonomy" id="565426"/>
    <lineage>
        <taxon>Eukaryota</taxon>
        <taxon>Fungi</taxon>
        <taxon>Dikarya</taxon>
        <taxon>Ascomycota</taxon>
        <taxon>Pezizomycotina</taxon>
        <taxon>Dothideomycetes</taxon>
        <taxon>Pleosporomycetidae</taxon>
        <taxon>Pleosporales</taxon>
        <taxon>Massarineae</taxon>
        <taxon>Didymosphaeriaceae</taxon>
        <taxon>Paraphaeosphaeria</taxon>
    </lineage>
</organism>
<gene>
    <name evidence="1" type="ORF">PMIN01_08104</name>
</gene>